<dbReference type="KEGG" id="pchm:VFPPC_02682"/>
<name>A0A179FYX3_METCM</name>
<evidence type="ECO:0000313" key="1">
    <source>
        <dbReference type="EMBL" id="OAQ70169.1"/>
    </source>
</evidence>
<dbReference type="GeneID" id="28846284"/>
<comment type="caution">
    <text evidence="1">The sequence shown here is derived from an EMBL/GenBank/DDBJ whole genome shotgun (WGS) entry which is preliminary data.</text>
</comment>
<proteinExistence type="predicted"/>
<accession>A0A179FYX3</accession>
<organism evidence="1 2">
    <name type="scientific">Pochonia chlamydosporia 170</name>
    <dbReference type="NCBI Taxonomy" id="1380566"/>
    <lineage>
        <taxon>Eukaryota</taxon>
        <taxon>Fungi</taxon>
        <taxon>Dikarya</taxon>
        <taxon>Ascomycota</taxon>
        <taxon>Pezizomycotina</taxon>
        <taxon>Sordariomycetes</taxon>
        <taxon>Hypocreomycetidae</taxon>
        <taxon>Hypocreales</taxon>
        <taxon>Clavicipitaceae</taxon>
        <taxon>Pochonia</taxon>
    </lineage>
</organism>
<dbReference type="EMBL" id="LSBJ02000002">
    <property type="protein sequence ID" value="OAQ70169.1"/>
    <property type="molecule type" value="Genomic_DNA"/>
</dbReference>
<protein>
    <submittedName>
        <fullName evidence="1">Uncharacterized protein</fullName>
    </submittedName>
</protein>
<keyword evidence="2" id="KW-1185">Reference proteome</keyword>
<evidence type="ECO:0000313" key="2">
    <source>
        <dbReference type="Proteomes" id="UP000078397"/>
    </source>
</evidence>
<gene>
    <name evidence="1" type="ORF">VFPPC_02682</name>
</gene>
<sequence length="156" mass="17230">MKSSSFRSPRWPRAYIQHGICPATTVLPSNRQTILTTYTKPSHRSQAEDSDLPYGLNARPYHNPKSIGHFQPCIGTKVALQPPFTAGGIVGFRVVSDSNFDTFNIAPRLSCKSLRAALSPCIWGQKNQSVQAEEGNRCRNTVVYNVSLDDCSLGEM</sequence>
<dbReference type="Proteomes" id="UP000078397">
    <property type="component" value="Unassembled WGS sequence"/>
</dbReference>
<dbReference type="AlphaFoldDB" id="A0A179FYX3"/>
<dbReference type="RefSeq" id="XP_018146706.1">
    <property type="nucleotide sequence ID" value="XM_018282290.1"/>
</dbReference>
<reference evidence="1 2" key="1">
    <citation type="journal article" date="2016" name="PLoS Pathog.">
        <title>Biosynthesis of antibiotic leucinostatins in bio-control fungus Purpureocillium lilacinum and their inhibition on phytophthora revealed by genome mining.</title>
        <authorList>
            <person name="Wang G."/>
            <person name="Liu Z."/>
            <person name="Lin R."/>
            <person name="Li E."/>
            <person name="Mao Z."/>
            <person name="Ling J."/>
            <person name="Yang Y."/>
            <person name="Yin W.B."/>
            <person name="Xie B."/>
        </authorList>
    </citation>
    <scope>NUCLEOTIDE SEQUENCE [LARGE SCALE GENOMIC DNA]</scope>
    <source>
        <strain evidence="1">170</strain>
    </source>
</reference>